<organism evidence="5 6">
    <name type="scientific">Aspergillus sclerotialis</name>
    <dbReference type="NCBI Taxonomy" id="2070753"/>
    <lineage>
        <taxon>Eukaryota</taxon>
        <taxon>Fungi</taxon>
        <taxon>Dikarya</taxon>
        <taxon>Ascomycota</taxon>
        <taxon>Pezizomycotina</taxon>
        <taxon>Eurotiomycetes</taxon>
        <taxon>Eurotiomycetidae</taxon>
        <taxon>Eurotiales</taxon>
        <taxon>Aspergillaceae</taxon>
        <taxon>Aspergillus</taxon>
        <taxon>Aspergillus subgen. Polypaecilum</taxon>
    </lineage>
</organism>
<dbReference type="AlphaFoldDB" id="A0A3A3A3S5"/>
<comment type="similarity">
    <text evidence="1">Belongs to the helicase family.</text>
</comment>
<keyword evidence="1" id="KW-0233">DNA recombination</keyword>
<evidence type="ECO:0000256" key="2">
    <source>
        <dbReference type="SAM" id="MobiDB-lite"/>
    </source>
</evidence>
<feature type="domain" description="DNA helicase Pif1-like 2B" evidence="4">
    <location>
        <begin position="574"/>
        <end position="620"/>
    </location>
</feature>
<keyword evidence="1" id="KW-0227">DNA damage</keyword>
<dbReference type="GO" id="GO:0016887">
    <property type="term" value="F:ATP hydrolysis activity"/>
    <property type="evidence" value="ECO:0007669"/>
    <property type="project" value="RHEA"/>
</dbReference>
<feature type="compositionally biased region" description="Acidic residues" evidence="2">
    <location>
        <begin position="1"/>
        <end position="14"/>
    </location>
</feature>
<sequence>MKLEDDGEDVDEPIEANTGRKSDHRTTLQLHLHDEVYQYLESRYLGPSEAVWRLLSFRVHEEYPPVAPLAVHLPDMQPIYFPSDACTQQLLDRMESGRSTLMAFFHYSTLAVRQSLPRYLYAQMPRFFTWNQRTRLWQSRKKGLAVGRLYQCSPNQGERFFLRLLLTVKVYLTFRAACVAMGLLEDDREWFYTFEEAIDLAVGYRLRVLFVIALVFGSVTDPYSLWDAFKDRICGDLERELQNPVHWPNASEFIGRDIDYGLFLISRLLTDYGKSLSDFLLPEPTGPWARQLQPDLGSITADDIPLQDCIDEGQRLIAQLNDVQLRCFEIITQAVQNPVALYYYLRGEGKTVVCVPSSGIGAQLLPYGRTAHSWFGIPINVDESSSCMVTPRSDTGKLLRPTDIIIWDEVPMQNRFAFEAVDRMLRDVRKCDQGPFGGLILLFGGDFAQTLPVIRLGTRSAITAASLQRSYLWQYVQILQLTRNMRLQPGADNHDYARWLSRLSYDPQLNGPIKLPDYIIRTDSMEDLFLNVSLKQFNNRILDCIPSDSRTYYAIDKASTDEVGPDGFEEYPREYLRSIDVPGIAPSVLRLKVGSPIMLLRNLRIKDGLSNGTRMVVTALREHVIEAVILNGLYKGYRHCIPRIPMTSLDNDLPFR</sequence>
<dbReference type="PANTHER" id="PTHR10492:SF95">
    <property type="entry name" value="HELITRON HELICASE-LIKE DOMAIN-CONTAINING PROTEIN"/>
    <property type="match status" value="1"/>
</dbReference>
<dbReference type="InterPro" id="IPR010285">
    <property type="entry name" value="DNA_helicase_pif1-like_DEAD"/>
</dbReference>
<gene>
    <name evidence="5" type="ORF">PHISCL_03000</name>
</gene>
<accession>A0A3A3A3S5</accession>
<dbReference type="Proteomes" id="UP000266188">
    <property type="component" value="Unassembled WGS sequence"/>
</dbReference>
<evidence type="ECO:0000313" key="5">
    <source>
        <dbReference type="EMBL" id="RJE24685.1"/>
    </source>
</evidence>
<comment type="caution">
    <text evidence="5">The sequence shown here is derived from an EMBL/GenBank/DDBJ whole genome shotgun (WGS) entry which is preliminary data.</text>
</comment>
<proteinExistence type="inferred from homology"/>
<dbReference type="EMBL" id="MVGC01000072">
    <property type="protein sequence ID" value="RJE24685.1"/>
    <property type="molecule type" value="Genomic_DNA"/>
</dbReference>
<dbReference type="PANTHER" id="PTHR10492">
    <property type="match status" value="1"/>
</dbReference>
<dbReference type="GO" id="GO:0005524">
    <property type="term" value="F:ATP binding"/>
    <property type="evidence" value="ECO:0007669"/>
    <property type="project" value="UniProtKB-KW"/>
</dbReference>
<name>A0A3A3A3S5_9EURO</name>
<protein>
    <recommendedName>
        <fullName evidence="1">ATP-dependent DNA helicase</fullName>
        <ecNumber evidence="1">5.6.2.3</ecNumber>
    </recommendedName>
</protein>
<comment type="catalytic activity">
    <reaction evidence="1">
        <text>ATP + H2O = ADP + phosphate + H(+)</text>
        <dbReference type="Rhea" id="RHEA:13065"/>
        <dbReference type="ChEBI" id="CHEBI:15377"/>
        <dbReference type="ChEBI" id="CHEBI:15378"/>
        <dbReference type="ChEBI" id="CHEBI:30616"/>
        <dbReference type="ChEBI" id="CHEBI:43474"/>
        <dbReference type="ChEBI" id="CHEBI:456216"/>
        <dbReference type="EC" id="5.6.2.3"/>
    </reaction>
</comment>
<keyword evidence="1" id="KW-0067">ATP-binding</keyword>
<dbReference type="InterPro" id="IPR049163">
    <property type="entry name" value="Pif1-like_2B_dom"/>
</dbReference>
<dbReference type="InterPro" id="IPR027417">
    <property type="entry name" value="P-loop_NTPase"/>
</dbReference>
<evidence type="ECO:0000256" key="1">
    <source>
        <dbReference type="RuleBase" id="RU363044"/>
    </source>
</evidence>
<feature type="region of interest" description="Disordered" evidence="2">
    <location>
        <begin position="1"/>
        <end position="25"/>
    </location>
</feature>
<keyword evidence="1" id="KW-0234">DNA repair</keyword>
<keyword evidence="1" id="KW-0378">Hydrolase</keyword>
<dbReference type="GO" id="GO:0006310">
    <property type="term" value="P:DNA recombination"/>
    <property type="evidence" value="ECO:0007669"/>
    <property type="project" value="UniProtKB-KW"/>
</dbReference>
<evidence type="ECO:0000313" key="6">
    <source>
        <dbReference type="Proteomes" id="UP000266188"/>
    </source>
</evidence>
<feature type="domain" description="DNA helicase Pif1-like DEAD-box helicase" evidence="3">
    <location>
        <begin position="341"/>
        <end position="493"/>
    </location>
</feature>
<dbReference type="EC" id="5.6.2.3" evidence="1"/>
<dbReference type="Pfam" id="PF05970">
    <property type="entry name" value="PIF1"/>
    <property type="match status" value="1"/>
</dbReference>
<dbReference type="GO" id="GO:0006281">
    <property type="term" value="P:DNA repair"/>
    <property type="evidence" value="ECO:0007669"/>
    <property type="project" value="UniProtKB-KW"/>
</dbReference>
<dbReference type="GO" id="GO:0043139">
    <property type="term" value="F:5'-3' DNA helicase activity"/>
    <property type="evidence" value="ECO:0007669"/>
    <property type="project" value="UniProtKB-EC"/>
</dbReference>
<dbReference type="STRING" id="2070753.A0A3A3A3S5"/>
<dbReference type="OrthoDB" id="4332274at2759"/>
<keyword evidence="1" id="KW-0547">Nucleotide-binding</keyword>
<keyword evidence="1" id="KW-0347">Helicase</keyword>
<evidence type="ECO:0000259" key="4">
    <source>
        <dbReference type="Pfam" id="PF21530"/>
    </source>
</evidence>
<evidence type="ECO:0000259" key="3">
    <source>
        <dbReference type="Pfam" id="PF05970"/>
    </source>
</evidence>
<reference evidence="6" key="1">
    <citation type="submission" date="2017-02" db="EMBL/GenBank/DDBJ databases">
        <authorList>
            <person name="Tafer H."/>
            <person name="Lopandic K."/>
        </authorList>
    </citation>
    <scope>NUCLEOTIDE SEQUENCE [LARGE SCALE GENOMIC DNA]</scope>
    <source>
        <strain evidence="6">CBS 366.77</strain>
    </source>
</reference>
<dbReference type="Pfam" id="PF21530">
    <property type="entry name" value="Pif1_2B_dom"/>
    <property type="match status" value="1"/>
</dbReference>
<keyword evidence="6" id="KW-1185">Reference proteome</keyword>
<dbReference type="Gene3D" id="3.40.50.300">
    <property type="entry name" value="P-loop containing nucleotide triphosphate hydrolases"/>
    <property type="match status" value="1"/>
</dbReference>
<comment type="cofactor">
    <cofactor evidence="1">
        <name>Mg(2+)</name>
        <dbReference type="ChEBI" id="CHEBI:18420"/>
    </cofactor>
</comment>
<dbReference type="SUPFAM" id="SSF52540">
    <property type="entry name" value="P-loop containing nucleoside triphosphate hydrolases"/>
    <property type="match status" value="2"/>
</dbReference>
<dbReference type="GO" id="GO:0000723">
    <property type="term" value="P:telomere maintenance"/>
    <property type="evidence" value="ECO:0007669"/>
    <property type="project" value="InterPro"/>
</dbReference>